<dbReference type="EMBL" id="CALTRL010001137">
    <property type="protein sequence ID" value="CAH7671091.1"/>
    <property type="molecule type" value="Genomic_DNA"/>
</dbReference>
<reference evidence="2" key="1">
    <citation type="submission" date="2022-06" db="EMBL/GenBank/DDBJ databases">
        <authorList>
            <consortium name="SYNGENTA / RWTH Aachen University"/>
        </authorList>
    </citation>
    <scope>NUCLEOTIDE SEQUENCE</scope>
</reference>
<protein>
    <submittedName>
        <fullName evidence="2">Expressed protein</fullName>
    </submittedName>
</protein>
<organism evidence="2 3">
    <name type="scientific">Phakopsora pachyrhizi</name>
    <name type="common">Asian soybean rust disease fungus</name>
    <dbReference type="NCBI Taxonomy" id="170000"/>
    <lineage>
        <taxon>Eukaryota</taxon>
        <taxon>Fungi</taxon>
        <taxon>Dikarya</taxon>
        <taxon>Basidiomycota</taxon>
        <taxon>Pucciniomycotina</taxon>
        <taxon>Pucciniomycetes</taxon>
        <taxon>Pucciniales</taxon>
        <taxon>Phakopsoraceae</taxon>
        <taxon>Phakopsora</taxon>
    </lineage>
</organism>
<sequence length="128" mass="13815">MSSSNKPDQLNQSTTPSITDPTTNQNQQQTQTTINSSTTTTTTTPSLPINNNHQLNFLECSKYLSSRHTAAMEALASNHLPMNEKPELYKPPGASSLSGGWASGKYTAMANGQDFLSSLISRHDSSKP</sequence>
<dbReference type="AlphaFoldDB" id="A0AAV0APM1"/>
<feature type="compositionally biased region" description="Low complexity" evidence="1">
    <location>
        <begin position="18"/>
        <end position="52"/>
    </location>
</feature>
<comment type="caution">
    <text evidence="2">The sequence shown here is derived from an EMBL/GenBank/DDBJ whole genome shotgun (WGS) entry which is preliminary data.</text>
</comment>
<gene>
    <name evidence="2" type="ORF">PPACK8108_LOCUS5853</name>
</gene>
<accession>A0AAV0APM1</accession>
<keyword evidence="3" id="KW-1185">Reference proteome</keyword>
<proteinExistence type="predicted"/>
<evidence type="ECO:0000313" key="2">
    <source>
        <dbReference type="EMBL" id="CAH7671091.1"/>
    </source>
</evidence>
<name>A0AAV0APM1_PHAPC</name>
<evidence type="ECO:0000256" key="1">
    <source>
        <dbReference type="SAM" id="MobiDB-lite"/>
    </source>
</evidence>
<evidence type="ECO:0000313" key="3">
    <source>
        <dbReference type="Proteomes" id="UP001153365"/>
    </source>
</evidence>
<feature type="region of interest" description="Disordered" evidence="1">
    <location>
        <begin position="1"/>
        <end position="52"/>
    </location>
</feature>
<feature type="compositionally biased region" description="Polar residues" evidence="1">
    <location>
        <begin position="1"/>
        <end position="17"/>
    </location>
</feature>
<dbReference type="Proteomes" id="UP001153365">
    <property type="component" value="Unassembled WGS sequence"/>
</dbReference>